<dbReference type="Proteomes" id="UP001054945">
    <property type="component" value="Unassembled WGS sequence"/>
</dbReference>
<name>A0AAV4XMH8_CAEEX</name>
<evidence type="ECO:0000313" key="2">
    <source>
        <dbReference type="Proteomes" id="UP001054945"/>
    </source>
</evidence>
<reference evidence="1 2" key="1">
    <citation type="submission" date="2021-06" db="EMBL/GenBank/DDBJ databases">
        <title>Caerostris extrusa draft genome.</title>
        <authorList>
            <person name="Kono N."/>
            <person name="Arakawa K."/>
        </authorList>
    </citation>
    <scope>NUCLEOTIDE SEQUENCE [LARGE SCALE GENOMIC DNA]</scope>
</reference>
<organism evidence="1 2">
    <name type="scientific">Caerostris extrusa</name>
    <name type="common">Bark spider</name>
    <name type="synonym">Caerostris bankana</name>
    <dbReference type="NCBI Taxonomy" id="172846"/>
    <lineage>
        <taxon>Eukaryota</taxon>
        <taxon>Metazoa</taxon>
        <taxon>Ecdysozoa</taxon>
        <taxon>Arthropoda</taxon>
        <taxon>Chelicerata</taxon>
        <taxon>Arachnida</taxon>
        <taxon>Araneae</taxon>
        <taxon>Araneomorphae</taxon>
        <taxon>Entelegynae</taxon>
        <taxon>Araneoidea</taxon>
        <taxon>Araneidae</taxon>
        <taxon>Caerostris</taxon>
    </lineage>
</organism>
<keyword evidence="2" id="KW-1185">Reference proteome</keyword>
<dbReference type="EMBL" id="BPLR01017878">
    <property type="protein sequence ID" value="GIY95161.1"/>
    <property type="molecule type" value="Genomic_DNA"/>
</dbReference>
<evidence type="ECO:0000313" key="1">
    <source>
        <dbReference type="EMBL" id="GIY95161.1"/>
    </source>
</evidence>
<gene>
    <name evidence="1" type="ORF">CEXT_540641</name>
</gene>
<proteinExistence type="predicted"/>
<protein>
    <submittedName>
        <fullName evidence="1">Uncharacterized protein</fullName>
    </submittedName>
</protein>
<accession>A0AAV4XMH8</accession>
<comment type="caution">
    <text evidence="1">The sequence shown here is derived from an EMBL/GenBank/DDBJ whole genome shotgun (WGS) entry which is preliminary data.</text>
</comment>
<sequence length="81" mass="9307">MSFVSLILQYVMQQMNYPYYIAPLRTNTQNKTLKLRAKKMIPGLGINPPPGWLTLTMAINLPYLERMHPPLPESGNHTHSQ</sequence>
<dbReference type="AlphaFoldDB" id="A0AAV4XMH8"/>